<dbReference type="AlphaFoldDB" id="A0A433QR16"/>
<dbReference type="EMBL" id="RBNJ01002246">
    <property type="protein sequence ID" value="RUS32198.1"/>
    <property type="molecule type" value="Genomic_DNA"/>
</dbReference>
<protein>
    <submittedName>
        <fullName evidence="2">Uncharacterized protein</fullName>
    </submittedName>
</protein>
<sequence>MKFVRKQQLAAIANSSSLALLSTSTSRNLFSRLTYIDQPTKVVNPLMEPNQMPERSLGHRPRSAMDEFDSKVRQGGDVSGEILNVFAESTKLMLPSVNDLATFLDQPPPDDDLSSIYSRRHRYRISDR</sequence>
<accession>A0A433QR16</accession>
<proteinExistence type="predicted"/>
<organism evidence="2 3">
    <name type="scientific">Jimgerdemannia flammicorona</name>
    <dbReference type="NCBI Taxonomy" id="994334"/>
    <lineage>
        <taxon>Eukaryota</taxon>
        <taxon>Fungi</taxon>
        <taxon>Fungi incertae sedis</taxon>
        <taxon>Mucoromycota</taxon>
        <taxon>Mucoromycotina</taxon>
        <taxon>Endogonomycetes</taxon>
        <taxon>Endogonales</taxon>
        <taxon>Endogonaceae</taxon>
        <taxon>Jimgerdemannia</taxon>
    </lineage>
</organism>
<feature type="region of interest" description="Disordered" evidence="1">
    <location>
        <begin position="45"/>
        <end position="64"/>
    </location>
</feature>
<evidence type="ECO:0000313" key="3">
    <source>
        <dbReference type="Proteomes" id="UP000274822"/>
    </source>
</evidence>
<gene>
    <name evidence="2" type="ORF">BC938DRAFT_476049</name>
</gene>
<name>A0A433QR16_9FUNG</name>
<evidence type="ECO:0000256" key="1">
    <source>
        <dbReference type="SAM" id="MobiDB-lite"/>
    </source>
</evidence>
<reference evidence="2 3" key="1">
    <citation type="journal article" date="2018" name="New Phytol.">
        <title>Phylogenomics of Endogonaceae and evolution of mycorrhizas within Mucoromycota.</title>
        <authorList>
            <person name="Chang Y."/>
            <person name="Desiro A."/>
            <person name="Na H."/>
            <person name="Sandor L."/>
            <person name="Lipzen A."/>
            <person name="Clum A."/>
            <person name="Barry K."/>
            <person name="Grigoriev I.V."/>
            <person name="Martin F.M."/>
            <person name="Stajich J.E."/>
            <person name="Smith M.E."/>
            <person name="Bonito G."/>
            <person name="Spatafora J.W."/>
        </authorList>
    </citation>
    <scope>NUCLEOTIDE SEQUENCE [LARGE SCALE GENOMIC DNA]</scope>
    <source>
        <strain evidence="2 3">AD002</strain>
    </source>
</reference>
<dbReference type="Proteomes" id="UP000274822">
    <property type="component" value="Unassembled WGS sequence"/>
</dbReference>
<keyword evidence="3" id="KW-1185">Reference proteome</keyword>
<evidence type="ECO:0000313" key="2">
    <source>
        <dbReference type="EMBL" id="RUS32198.1"/>
    </source>
</evidence>
<comment type="caution">
    <text evidence="2">The sequence shown here is derived from an EMBL/GenBank/DDBJ whole genome shotgun (WGS) entry which is preliminary data.</text>
</comment>